<evidence type="ECO:0000256" key="3">
    <source>
        <dbReference type="ARBA" id="ARBA00023145"/>
    </source>
</evidence>
<organism evidence="5 6">
    <name type="scientific">Paracoccus acridae</name>
    <dbReference type="NCBI Taxonomy" id="1795310"/>
    <lineage>
        <taxon>Bacteria</taxon>
        <taxon>Pseudomonadati</taxon>
        <taxon>Pseudomonadota</taxon>
        <taxon>Alphaproteobacteria</taxon>
        <taxon>Rhodobacterales</taxon>
        <taxon>Paracoccaceae</taxon>
        <taxon>Paracoccus</taxon>
    </lineage>
</organism>
<evidence type="ECO:0000313" key="5">
    <source>
        <dbReference type="EMBL" id="GGF71923.1"/>
    </source>
</evidence>
<dbReference type="Pfam" id="PF01804">
    <property type="entry name" value="Penicil_amidase"/>
    <property type="match status" value="1"/>
</dbReference>
<dbReference type="InterPro" id="IPR014395">
    <property type="entry name" value="Pen/GL7ACA/AHL_acylase"/>
</dbReference>
<keyword evidence="4" id="KW-1133">Transmembrane helix</keyword>
<dbReference type="InterPro" id="IPR002692">
    <property type="entry name" value="S45"/>
</dbReference>
<keyword evidence="3" id="KW-0865">Zymogen</keyword>
<evidence type="ECO:0000256" key="4">
    <source>
        <dbReference type="SAM" id="Phobius"/>
    </source>
</evidence>
<keyword evidence="4" id="KW-0472">Membrane</keyword>
<protein>
    <submittedName>
        <fullName evidence="5">Penicillin acylase</fullName>
    </submittedName>
</protein>
<evidence type="ECO:0000256" key="1">
    <source>
        <dbReference type="ARBA" id="ARBA00006586"/>
    </source>
</evidence>
<gene>
    <name evidence="5" type="ORF">GCM10011402_25590</name>
</gene>
<feature type="transmembrane region" description="Helical" evidence="4">
    <location>
        <begin position="7"/>
        <end position="30"/>
    </location>
</feature>
<evidence type="ECO:0000313" key="6">
    <source>
        <dbReference type="Proteomes" id="UP000640509"/>
    </source>
</evidence>
<dbReference type="Gene3D" id="2.30.120.10">
    <property type="match status" value="1"/>
</dbReference>
<dbReference type="InterPro" id="IPR023343">
    <property type="entry name" value="Penicillin_amidase_dom1"/>
</dbReference>
<sequence length="804" mass="86423">MLTLFRWLLRLTIGLIVLLVLAAVLAWYFAVRSLPDYNATLHVRGISAPVEIVRSTENVPHIFGQTDEDVFFALGLAHAQDRLFQMTLLRRAAQGRLSEVYGAGAFPADDLARRLELYRNAAASVDSQDQATQAALRAYAEGVNQWIAEVNEGALGRGAPEFFVLPQEIAYWQPADSLAILKLLAAATSDAAAEEILRARLSLTWPERGPELLFGEADGPLLPRYADMFPGVRLAPPEARLGAAPARDAAGFLFPNQGLGANTFAVGADRTAAGGALLGNDPQSPLIAPSLYYLARLQLTPGGVIGATVPGLPVVFSGRNPQLAWGIAPASLDDADIAIEEIQPGQPDRYRGTEGWTEFTTRREVIRVLDEPARAITLRSSRNGPLVPLLDPGLADVTPLGHVPALRWTGLSATDTTMSALIGLMRATDANSAATALGRVVAPAMAVTLADADGIRQVTVGALPQRSASHPTGGLMPVPGWLPDGEWTGMMSQTQDSPITDDLAFATEERGPLALRRARLSHLLNDREVHSRDSFIAAQLDIVSPAARALLPLVGADLWFTGEPAAPGTPERQRQDALNLLAEWDGAMSEHLPEPLIYSAWMAALQDRLIRDELGPVADDIRALHPGFIDSVFRNRNGAAVWCDIVQSAPEEDCTTIARQALDRAILDLTQRFGPDVTSWRWGDAHQARHLHPGLGQISALGWIVNLSQSISGGAFTVSYTEMLGTGPARFEARTGPGYRGVYDLADPDSSVFIISTGQSGHPLSRHYDDLAGLWRRGEYVGMSLDPQLARAAATGITRLEPDG</sequence>
<dbReference type="Proteomes" id="UP000640509">
    <property type="component" value="Unassembled WGS sequence"/>
</dbReference>
<dbReference type="RefSeq" id="WP_188715425.1">
    <property type="nucleotide sequence ID" value="NZ_BMIV01000008.1"/>
</dbReference>
<keyword evidence="4" id="KW-0812">Transmembrane</keyword>
<evidence type="ECO:0000256" key="2">
    <source>
        <dbReference type="ARBA" id="ARBA00022801"/>
    </source>
</evidence>
<name>A0ABQ1VKZ5_9RHOB</name>
<comment type="caution">
    <text evidence="5">The sequence shown here is derived from an EMBL/GenBank/DDBJ whole genome shotgun (WGS) entry which is preliminary data.</text>
</comment>
<dbReference type="InterPro" id="IPR029055">
    <property type="entry name" value="Ntn_hydrolases_N"/>
</dbReference>
<dbReference type="PANTHER" id="PTHR34218:SF4">
    <property type="entry name" value="ACYL-HOMOSERINE LACTONE ACYLASE QUIP"/>
    <property type="match status" value="1"/>
</dbReference>
<dbReference type="SUPFAM" id="SSF56235">
    <property type="entry name" value="N-terminal nucleophile aminohydrolases (Ntn hydrolases)"/>
    <property type="match status" value="1"/>
</dbReference>
<dbReference type="Gene3D" id="1.10.1400.10">
    <property type="match status" value="1"/>
</dbReference>
<dbReference type="Gene3D" id="1.10.439.10">
    <property type="entry name" value="Penicillin Amidohydrolase, domain 1"/>
    <property type="match status" value="1"/>
</dbReference>
<proteinExistence type="inferred from homology"/>
<keyword evidence="6" id="KW-1185">Reference proteome</keyword>
<dbReference type="PANTHER" id="PTHR34218">
    <property type="entry name" value="PEPTIDASE S45 PENICILLIN AMIDASE"/>
    <property type="match status" value="1"/>
</dbReference>
<keyword evidence="2" id="KW-0378">Hydrolase</keyword>
<comment type="similarity">
    <text evidence="1">Belongs to the peptidase S45 family.</text>
</comment>
<reference evidence="6" key="1">
    <citation type="journal article" date="2019" name="Int. J. Syst. Evol. Microbiol.">
        <title>The Global Catalogue of Microorganisms (GCM) 10K type strain sequencing project: providing services to taxonomists for standard genome sequencing and annotation.</title>
        <authorList>
            <consortium name="The Broad Institute Genomics Platform"/>
            <consortium name="The Broad Institute Genome Sequencing Center for Infectious Disease"/>
            <person name="Wu L."/>
            <person name="Ma J."/>
        </authorList>
    </citation>
    <scope>NUCLEOTIDE SEQUENCE [LARGE SCALE GENOMIC DNA]</scope>
    <source>
        <strain evidence="6">CGMCC 1.15419</strain>
    </source>
</reference>
<dbReference type="InterPro" id="IPR043147">
    <property type="entry name" value="Penicillin_amidase_A-knob"/>
</dbReference>
<accession>A0ABQ1VKZ5</accession>
<dbReference type="Gene3D" id="3.60.20.10">
    <property type="entry name" value="Glutamine Phosphoribosylpyrophosphate, subunit 1, domain 1"/>
    <property type="match status" value="1"/>
</dbReference>
<dbReference type="InterPro" id="IPR043146">
    <property type="entry name" value="Penicillin_amidase_N_B-knob"/>
</dbReference>
<dbReference type="EMBL" id="BMIV01000008">
    <property type="protein sequence ID" value="GGF71923.1"/>
    <property type="molecule type" value="Genomic_DNA"/>
</dbReference>
<dbReference type="PIRSF" id="PIRSF001227">
    <property type="entry name" value="Pen_acylase"/>
    <property type="match status" value="1"/>
</dbReference>